<feature type="transmembrane region" description="Helical" evidence="1">
    <location>
        <begin position="376"/>
        <end position="396"/>
    </location>
</feature>
<feature type="transmembrane region" description="Helical" evidence="1">
    <location>
        <begin position="111"/>
        <end position="131"/>
    </location>
</feature>
<sequence>MFQRSFKKLAELDLTFSKLLPVNTLFAAFKKMVPLVIINVYLHLFLKLFLDRSALIPAVFHIKLRPMPFYQGMLFLTAAFDYLVIAFVMALWTKSYLNRKLQVYGYQKDELLPVLINFALALSYGFATYSYASQSAIHIIIVIALTYLANLSFVGLTRLTKGKLADFGFAYLLWGAIVLGLVSLLYSHLPKLLISNSYADFFSQTFFAHWYGLLLAAIVAPILFVLGFAVPMDLTAASMDLSQVNSNMNAVYQAVMAQLPYPANPYSVLTTAAMLGGTGAALGLVIVLVLQQNKKTRRLGLFAFLPAIFDSSKILAYGYPLFLRPLMLVPMILASVFGTVFTTWFILAGWVRPTVFAVPNSTPHILLSFFASQTPYRSLAVTLIVLLVSVLIYWPFVKADKLGGQYE</sequence>
<feature type="transmembrane region" description="Helical" evidence="1">
    <location>
        <begin position="168"/>
        <end position="189"/>
    </location>
</feature>
<feature type="transmembrane region" description="Helical" evidence="1">
    <location>
        <begin position="302"/>
        <end position="322"/>
    </location>
</feature>
<proteinExistence type="predicted"/>
<feature type="transmembrane region" description="Helical" evidence="1">
    <location>
        <begin position="137"/>
        <end position="156"/>
    </location>
</feature>
<reference evidence="2 3" key="1">
    <citation type="submission" date="2020-02" db="EMBL/GenBank/DDBJ databases">
        <title>Fructobacillus sp. isolated from paper mulberry of Taiwan.</title>
        <authorList>
            <person name="Lin S.-T."/>
        </authorList>
    </citation>
    <scope>NUCLEOTIDE SEQUENCE [LARGE SCALE GENOMIC DNA]</scope>
    <source>
        <strain evidence="2 3">M2-14</strain>
    </source>
</reference>
<keyword evidence="2" id="KW-0813">Transport</keyword>
<protein>
    <submittedName>
        <fullName evidence="2">PTS sugar transporter subunit IIC</fullName>
    </submittedName>
</protein>
<feature type="transmembrane region" description="Helical" evidence="1">
    <location>
        <begin position="209"/>
        <end position="232"/>
    </location>
</feature>
<keyword evidence="2" id="KW-0762">Sugar transport</keyword>
<keyword evidence="1" id="KW-1133">Transmembrane helix</keyword>
<keyword evidence="1" id="KW-0472">Membrane</keyword>
<accession>A0ABS5R343</accession>
<dbReference type="Proteomes" id="UP001519504">
    <property type="component" value="Unassembled WGS sequence"/>
</dbReference>
<evidence type="ECO:0000313" key="2">
    <source>
        <dbReference type="EMBL" id="MBS9338577.1"/>
    </source>
</evidence>
<name>A0ABS5R343_9LACO</name>
<feature type="transmembrane region" description="Helical" evidence="1">
    <location>
        <begin position="328"/>
        <end position="351"/>
    </location>
</feature>
<keyword evidence="3" id="KW-1185">Reference proteome</keyword>
<comment type="caution">
    <text evidence="2">The sequence shown here is derived from an EMBL/GenBank/DDBJ whole genome shotgun (WGS) entry which is preliminary data.</text>
</comment>
<dbReference type="EMBL" id="JAAMFK010000003">
    <property type="protein sequence ID" value="MBS9338577.1"/>
    <property type="molecule type" value="Genomic_DNA"/>
</dbReference>
<dbReference type="InterPro" id="IPR051088">
    <property type="entry name" value="PTS_Sugar-EIIC/EIIB"/>
</dbReference>
<feature type="transmembrane region" description="Helical" evidence="1">
    <location>
        <begin position="70"/>
        <end position="91"/>
    </location>
</feature>
<dbReference type="PANTHER" id="PTHR33989">
    <property type="match status" value="1"/>
</dbReference>
<feature type="transmembrane region" description="Helical" evidence="1">
    <location>
        <begin position="267"/>
        <end position="290"/>
    </location>
</feature>
<dbReference type="RefSeq" id="WP_213808860.1">
    <property type="nucleotide sequence ID" value="NZ_JAAMFK010000003.1"/>
</dbReference>
<organism evidence="2 3">
    <name type="scientific">Fructobacillus broussonetiae</name>
    <dbReference type="NCBI Taxonomy" id="2713173"/>
    <lineage>
        <taxon>Bacteria</taxon>
        <taxon>Bacillati</taxon>
        <taxon>Bacillota</taxon>
        <taxon>Bacilli</taxon>
        <taxon>Lactobacillales</taxon>
        <taxon>Lactobacillaceae</taxon>
        <taxon>Fructobacillus</taxon>
    </lineage>
</organism>
<dbReference type="PANTHER" id="PTHR33989:SF4">
    <property type="entry name" value="PTS SYSTEM N,N'-DIACETYLCHITOBIOSE-SPECIFIC EIIC COMPONENT"/>
    <property type="match status" value="1"/>
</dbReference>
<evidence type="ECO:0000313" key="3">
    <source>
        <dbReference type="Proteomes" id="UP001519504"/>
    </source>
</evidence>
<keyword evidence="1" id="KW-0812">Transmembrane</keyword>
<gene>
    <name evidence="2" type="ORF">G6R29_02875</name>
</gene>
<evidence type="ECO:0000256" key="1">
    <source>
        <dbReference type="SAM" id="Phobius"/>
    </source>
</evidence>